<dbReference type="Proteomes" id="UP001515480">
    <property type="component" value="Unassembled WGS sequence"/>
</dbReference>
<dbReference type="AlphaFoldDB" id="A0AB34JKL2"/>
<keyword evidence="4" id="KW-1185">Reference proteome</keyword>
<accession>A0AB34JKL2</accession>
<comment type="caution">
    <text evidence="3">The sequence shown here is derived from an EMBL/GenBank/DDBJ whole genome shotgun (WGS) entry which is preliminary data.</text>
</comment>
<dbReference type="PANTHER" id="PTHR12373:SF0">
    <property type="entry name" value="ENHANCER OF RUDIMENTARY HOMOLOG"/>
    <property type="match status" value="1"/>
</dbReference>
<proteinExistence type="inferred from homology"/>
<feature type="region of interest" description="Disordered" evidence="2">
    <location>
        <begin position="19"/>
        <end position="41"/>
    </location>
</feature>
<organism evidence="3 4">
    <name type="scientific">Prymnesium parvum</name>
    <name type="common">Toxic golden alga</name>
    <dbReference type="NCBI Taxonomy" id="97485"/>
    <lineage>
        <taxon>Eukaryota</taxon>
        <taxon>Haptista</taxon>
        <taxon>Haptophyta</taxon>
        <taxon>Prymnesiophyceae</taxon>
        <taxon>Prymnesiales</taxon>
        <taxon>Prymnesiaceae</taxon>
        <taxon>Prymnesium</taxon>
    </lineage>
</organism>
<evidence type="ECO:0000256" key="1">
    <source>
        <dbReference type="ARBA" id="ARBA00007491"/>
    </source>
</evidence>
<dbReference type="PANTHER" id="PTHR12373">
    <property type="entry name" value="ENHANCER OF RUDIMENTARY ERH"/>
    <property type="match status" value="1"/>
</dbReference>
<comment type="similarity">
    <text evidence="1">Belongs to the E(R) family.</text>
</comment>
<protein>
    <recommendedName>
        <fullName evidence="5">Enhancer of rudimentary homolog</fullName>
    </recommendedName>
</protein>
<dbReference type="InterPro" id="IPR000781">
    <property type="entry name" value="ERH"/>
</dbReference>
<evidence type="ECO:0008006" key="5">
    <source>
        <dbReference type="Google" id="ProtNLM"/>
    </source>
</evidence>
<name>A0AB34JKL2_PRYPA</name>
<sequence>MLIQYKNISLVGVAPMAKRGTSKRAPLPKAGGPVGKGGMKIKKRPALPATLSAARPNQLHPPRQGGKPKFHAAAPKAAVGRHTILLQQPTSAAASRTWNDFDSTPKALDFFTNGYERELRKLNPGSAQLTYTVADLHVYVDSLHDLSILVADPQTKQYAPKGKEFIKQQLMDRIKQAANK</sequence>
<gene>
    <name evidence="3" type="ORF">AB1Y20_021440</name>
</gene>
<reference evidence="3 4" key="1">
    <citation type="journal article" date="2024" name="Science">
        <title>Giant polyketide synthase enzymes in the biosynthesis of giant marine polyether toxins.</title>
        <authorList>
            <person name="Fallon T.R."/>
            <person name="Shende V.V."/>
            <person name="Wierzbicki I.H."/>
            <person name="Pendleton A.L."/>
            <person name="Watervoot N.F."/>
            <person name="Auber R.P."/>
            <person name="Gonzalez D.J."/>
            <person name="Wisecaver J.H."/>
            <person name="Moore B.S."/>
        </authorList>
    </citation>
    <scope>NUCLEOTIDE SEQUENCE [LARGE SCALE GENOMIC DNA]</scope>
    <source>
        <strain evidence="3 4">12B1</strain>
    </source>
</reference>
<dbReference type="EMBL" id="JBGBPQ010000007">
    <property type="protein sequence ID" value="KAL1521787.1"/>
    <property type="molecule type" value="Genomic_DNA"/>
</dbReference>
<evidence type="ECO:0000256" key="2">
    <source>
        <dbReference type="SAM" id="MobiDB-lite"/>
    </source>
</evidence>
<evidence type="ECO:0000313" key="3">
    <source>
        <dbReference type="EMBL" id="KAL1521787.1"/>
    </source>
</evidence>
<dbReference type="SUPFAM" id="SSF143875">
    <property type="entry name" value="ERH-like"/>
    <property type="match status" value="1"/>
</dbReference>
<dbReference type="Gene3D" id="3.30.2260.10">
    <property type="entry name" value="Enhancer of rudimentary"/>
    <property type="match status" value="1"/>
</dbReference>
<dbReference type="Pfam" id="PF01133">
    <property type="entry name" value="ER"/>
    <property type="match status" value="1"/>
</dbReference>
<evidence type="ECO:0000313" key="4">
    <source>
        <dbReference type="Proteomes" id="UP001515480"/>
    </source>
</evidence>
<dbReference type="InterPro" id="IPR035912">
    <property type="entry name" value="EHR_sf"/>
</dbReference>